<dbReference type="EMBL" id="RQFK01000024">
    <property type="protein sequence ID" value="TGK82991.1"/>
    <property type="molecule type" value="Genomic_DNA"/>
</dbReference>
<gene>
    <name evidence="1" type="ORF">EHQ24_08155</name>
</gene>
<accession>A0A4R9IAA1</accession>
<evidence type="ECO:0000313" key="2">
    <source>
        <dbReference type="Proteomes" id="UP000298009"/>
    </source>
</evidence>
<proteinExistence type="predicted"/>
<dbReference type="AlphaFoldDB" id="A0A4R9IAA1"/>
<comment type="caution">
    <text evidence="1">The sequence shown here is derived from an EMBL/GenBank/DDBJ whole genome shotgun (WGS) entry which is preliminary data.</text>
</comment>
<sequence>MPDYSKNFKKYPIKPDLKSISVTKPEGRFEMFATGFYYILAANLIEENLKYSELFSEVKEKDGDYILTAEKIDDKYTGEFIDVAYSITVEYSLHLKNRLVFKNKYSATAISEPTEHFMYAFRQRLARERALQMTVNKFLDDLETMKILK</sequence>
<keyword evidence="2" id="KW-1185">Reference proteome</keyword>
<name>A0A4R9IAA1_9LEPT</name>
<reference evidence="1" key="1">
    <citation type="journal article" date="2019" name="PLoS Negl. Trop. Dis.">
        <title>Revisiting the worldwide diversity of Leptospira species in the environment.</title>
        <authorList>
            <person name="Vincent A.T."/>
            <person name="Schiettekatte O."/>
            <person name="Bourhy P."/>
            <person name="Veyrier F.J."/>
            <person name="Picardeau M."/>
        </authorList>
    </citation>
    <scope>NUCLEOTIDE SEQUENCE [LARGE SCALE GENOMIC DNA]</scope>
    <source>
        <strain evidence="1">201800287</strain>
    </source>
</reference>
<evidence type="ECO:0000313" key="1">
    <source>
        <dbReference type="EMBL" id="TGK82991.1"/>
    </source>
</evidence>
<organism evidence="1 2">
    <name type="scientific">Leptospira noumeaensis</name>
    <dbReference type="NCBI Taxonomy" id="2484964"/>
    <lineage>
        <taxon>Bacteria</taxon>
        <taxon>Pseudomonadati</taxon>
        <taxon>Spirochaetota</taxon>
        <taxon>Spirochaetia</taxon>
        <taxon>Leptospirales</taxon>
        <taxon>Leptospiraceae</taxon>
        <taxon>Leptospira</taxon>
    </lineage>
</organism>
<dbReference type="OrthoDB" id="330374at2"/>
<protein>
    <submittedName>
        <fullName evidence="1">Uncharacterized protein</fullName>
    </submittedName>
</protein>
<dbReference type="Proteomes" id="UP000298009">
    <property type="component" value="Unassembled WGS sequence"/>
</dbReference>